<dbReference type="Proteomes" id="UP000515307">
    <property type="component" value="Chromosome"/>
</dbReference>
<dbReference type="PANTHER" id="PTHR34383">
    <property type="entry name" value="POLYPHOSPHATE:AMP PHOSPHOTRANSFERASE-RELATED"/>
    <property type="match status" value="1"/>
</dbReference>
<keyword evidence="8" id="KW-1185">Reference proteome</keyword>
<dbReference type="GO" id="GO:0008976">
    <property type="term" value="F:polyphosphate kinase activity"/>
    <property type="evidence" value="ECO:0007669"/>
    <property type="project" value="UniProtKB-UniRule"/>
</dbReference>
<sequence>MTRNESKPTGRNSTNRQAGPPEDDADRSAEARAARYGGPFLDKFDVVDSGDDDPVLVTPEGHARDAWREDYPYGRKLARREYERTKRTLQIELLKLQHWVKERDERLVILFEGRDAAGKGGTIKRFTEHLNPRGARVVALEKPTERERTQWYFQRYVAHLPSAGEIVLFDRSWYNRAGVERVMEFCTTREYLEFMHQAPDFERMLARDGIHVVKFWFSVSRNEQRNRFMIRQIDPVRRWKLSPVDLSSLDKWDAYTEAKELMLFHTDTADSPWTVVKSNDKKRARLEAMRHVLDRFDYPGKDESAIGTPDPLIVGPASRLFEQGEMDARLLTPGLAAVREGN</sequence>
<dbReference type="RefSeq" id="WP_185301708.1">
    <property type="nucleotide sequence ID" value="NZ_CP045702.1"/>
</dbReference>
<dbReference type="GO" id="GO:0006793">
    <property type="term" value="P:phosphorus metabolic process"/>
    <property type="evidence" value="ECO:0007669"/>
    <property type="project" value="InterPro"/>
</dbReference>
<dbReference type="AlphaFoldDB" id="A0A7G7BSE0"/>
<dbReference type="NCBIfam" id="TIGR03707">
    <property type="entry name" value="PPK2_P_aer"/>
    <property type="match status" value="1"/>
</dbReference>
<reference evidence="8" key="1">
    <citation type="submission" date="2019-10" db="EMBL/GenBank/DDBJ databases">
        <title>Antimicrobial potential of Antarctic Bacteria.</title>
        <authorList>
            <person name="Benaud N."/>
            <person name="Edwards R.J."/>
            <person name="Ferrari B.C."/>
        </authorList>
    </citation>
    <scope>NUCLEOTIDE SEQUENCE [LARGE SCALE GENOMIC DNA]</scope>
    <source>
        <strain evidence="8">NBSH44</strain>
    </source>
</reference>
<evidence type="ECO:0000256" key="3">
    <source>
        <dbReference type="ARBA" id="ARBA00022777"/>
    </source>
</evidence>
<dbReference type="PANTHER" id="PTHR34383:SF1">
    <property type="entry name" value="ADP-POLYPHOSPHATE PHOSPHOTRANSFERASE"/>
    <property type="match status" value="1"/>
</dbReference>
<evidence type="ECO:0000313" key="7">
    <source>
        <dbReference type="EMBL" id="QNE78255.1"/>
    </source>
</evidence>
<feature type="domain" description="Polyphosphate kinase-2-related" evidence="6">
    <location>
        <begin position="77"/>
        <end position="302"/>
    </location>
</feature>
<organism evidence="7 8">
    <name type="scientific">Streptomyces finlayi</name>
    <dbReference type="NCBI Taxonomy" id="67296"/>
    <lineage>
        <taxon>Bacteria</taxon>
        <taxon>Bacillati</taxon>
        <taxon>Actinomycetota</taxon>
        <taxon>Actinomycetes</taxon>
        <taxon>Kitasatosporales</taxon>
        <taxon>Streptomycetaceae</taxon>
        <taxon>Streptomyces</taxon>
    </lineage>
</organism>
<proteinExistence type="inferred from homology"/>
<evidence type="ECO:0000256" key="2">
    <source>
        <dbReference type="ARBA" id="ARBA00022679"/>
    </source>
</evidence>
<evidence type="ECO:0000256" key="5">
    <source>
        <dbReference type="SAM" id="MobiDB-lite"/>
    </source>
</evidence>
<keyword evidence="2 4" id="KW-0808">Transferase</keyword>
<comment type="function">
    <text evidence="4">Uses inorganic polyphosphate (polyP) as a donor to convert GDP to GTP or ADP to ATP.</text>
</comment>
<dbReference type="SUPFAM" id="SSF52540">
    <property type="entry name" value="P-loop containing nucleoside triphosphate hydrolases"/>
    <property type="match status" value="1"/>
</dbReference>
<dbReference type="EC" id="2.7.4.-" evidence="4"/>
<name>A0A7G7BSE0_9ACTN</name>
<dbReference type="InterPro" id="IPR022486">
    <property type="entry name" value="PPK2_PA0141"/>
</dbReference>
<dbReference type="Pfam" id="PF03976">
    <property type="entry name" value="PPK2"/>
    <property type="match status" value="1"/>
</dbReference>
<gene>
    <name evidence="7" type="primary">ppk2</name>
    <name evidence="7" type="ORF">F0344_29890</name>
</gene>
<dbReference type="InterPro" id="IPR027417">
    <property type="entry name" value="P-loop_NTPase"/>
</dbReference>
<comment type="subunit">
    <text evidence="4">Homotetramer.</text>
</comment>
<evidence type="ECO:0000313" key="8">
    <source>
        <dbReference type="Proteomes" id="UP000515307"/>
    </source>
</evidence>
<evidence type="ECO:0000256" key="1">
    <source>
        <dbReference type="ARBA" id="ARBA00009924"/>
    </source>
</evidence>
<comment type="similarity">
    <text evidence="1 4">Belongs to the polyphosphate kinase 2 (PPK2) family. Class I subfamily.</text>
</comment>
<protein>
    <recommendedName>
        <fullName evidence="4">ADP/GDP-polyphosphate phosphotransferase</fullName>
        <ecNumber evidence="4">2.7.4.-</ecNumber>
    </recommendedName>
    <alternativeName>
        <fullName evidence="4">Polyphosphate kinase PPK2</fullName>
    </alternativeName>
</protein>
<feature type="region of interest" description="Disordered" evidence="5">
    <location>
        <begin position="1"/>
        <end position="32"/>
    </location>
</feature>
<dbReference type="EMBL" id="CP045702">
    <property type="protein sequence ID" value="QNE78255.1"/>
    <property type="molecule type" value="Genomic_DNA"/>
</dbReference>
<evidence type="ECO:0000256" key="4">
    <source>
        <dbReference type="RuleBase" id="RU369062"/>
    </source>
</evidence>
<accession>A0A7G7BSE0</accession>
<evidence type="ECO:0000259" key="6">
    <source>
        <dbReference type="Pfam" id="PF03976"/>
    </source>
</evidence>
<dbReference type="KEGG" id="sfiy:F0344_29890"/>
<dbReference type="Gene3D" id="3.40.50.300">
    <property type="entry name" value="P-loop containing nucleotide triphosphate hydrolases"/>
    <property type="match status" value="1"/>
</dbReference>
<keyword evidence="3 4" id="KW-0418">Kinase</keyword>
<dbReference type="InterPro" id="IPR022488">
    <property type="entry name" value="PPK2-related"/>
</dbReference>